<accession>A0A6A6V6H4</accession>
<keyword evidence="3" id="KW-0326">Glycosidase</keyword>
<dbReference type="SUPFAM" id="SSF53590">
    <property type="entry name" value="Nucleoside hydrolase"/>
    <property type="match status" value="1"/>
</dbReference>
<protein>
    <submittedName>
        <fullName evidence="5">Inosine/uridine-preferring nucleoside hydrolase</fullName>
    </submittedName>
</protein>
<dbReference type="GO" id="GO:0008477">
    <property type="term" value="F:purine nucleosidase activity"/>
    <property type="evidence" value="ECO:0007669"/>
    <property type="project" value="TreeGrafter"/>
</dbReference>
<sequence length="388" mass="41660">MSSATPASRVPLWLDCDPGHDDAYALLLSAYDPSIELLGVTTVHGNAALAQTTYNTRSILEAIGKRDIKVYSGAHKPLVRDAVHAVDIHGESGLDGVTLLPEPVEPAATDVNFVDAMYNALIATPRNTAWLIATGTLTNIGMVFQKYPDLADHIKGLSIMGGAVGNGFTNAPMGKVQGEGERFGNWTAYAEFNIYCDPEASHFVFSHPVLSKKTTMVTLDLSHQVLGTKPVRHTLLYGSEEPMNADAAKTERTPSTLRALFTQIMSFFAGTYAEVFAITAGPPLHDPLAVAAAVHPDMFDDQGGERFKVDIVTEGVHSANTAEVGELGRTKVTKLAAGEAGCRIPRGVDLERFWGSIESCLKEADKHTPLKQISREEMEKAGGITDIA</sequence>
<evidence type="ECO:0000256" key="3">
    <source>
        <dbReference type="ARBA" id="ARBA00023295"/>
    </source>
</evidence>
<organism evidence="5 6">
    <name type="scientific">Sporormia fimetaria CBS 119925</name>
    <dbReference type="NCBI Taxonomy" id="1340428"/>
    <lineage>
        <taxon>Eukaryota</taxon>
        <taxon>Fungi</taxon>
        <taxon>Dikarya</taxon>
        <taxon>Ascomycota</taxon>
        <taxon>Pezizomycotina</taxon>
        <taxon>Dothideomycetes</taxon>
        <taxon>Pleosporomycetidae</taxon>
        <taxon>Pleosporales</taxon>
        <taxon>Sporormiaceae</taxon>
        <taxon>Sporormia</taxon>
    </lineage>
</organism>
<dbReference type="InterPro" id="IPR036452">
    <property type="entry name" value="Ribo_hydro-like"/>
</dbReference>
<reference evidence="5" key="1">
    <citation type="journal article" date="2020" name="Stud. Mycol.">
        <title>101 Dothideomycetes genomes: a test case for predicting lifestyles and emergence of pathogens.</title>
        <authorList>
            <person name="Haridas S."/>
            <person name="Albert R."/>
            <person name="Binder M."/>
            <person name="Bloem J."/>
            <person name="Labutti K."/>
            <person name="Salamov A."/>
            <person name="Andreopoulos B."/>
            <person name="Baker S."/>
            <person name="Barry K."/>
            <person name="Bills G."/>
            <person name="Bluhm B."/>
            <person name="Cannon C."/>
            <person name="Castanera R."/>
            <person name="Culley D."/>
            <person name="Daum C."/>
            <person name="Ezra D."/>
            <person name="Gonzalez J."/>
            <person name="Henrissat B."/>
            <person name="Kuo A."/>
            <person name="Liang C."/>
            <person name="Lipzen A."/>
            <person name="Lutzoni F."/>
            <person name="Magnuson J."/>
            <person name="Mondo S."/>
            <person name="Nolan M."/>
            <person name="Ohm R."/>
            <person name="Pangilinan J."/>
            <person name="Park H.-J."/>
            <person name="Ramirez L."/>
            <person name="Alfaro M."/>
            <person name="Sun H."/>
            <person name="Tritt A."/>
            <person name="Yoshinaga Y."/>
            <person name="Zwiers L.-H."/>
            <person name="Turgeon B."/>
            <person name="Goodwin S."/>
            <person name="Spatafora J."/>
            <person name="Crous P."/>
            <person name="Grigoriev I."/>
        </authorList>
    </citation>
    <scope>NUCLEOTIDE SEQUENCE</scope>
    <source>
        <strain evidence="5">CBS 119925</strain>
    </source>
</reference>
<dbReference type="CDD" id="cd02651">
    <property type="entry name" value="nuc_hydro_IU_UC_XIUA"/>
    <property type="match status" value="1"/>
</dbReference>
<evidence type="ECO:0000313" key="6">
    <source>
        <dbReference type="Proteomes" id="UP000799440"/>
    </source>
</evidence>
<evidence type="ECO:0000313" key="5">
    <source>
        <dbReference type="EMBL" id="KAF2744817.1"/>
    </source>
</evidence>
<dbReference type="AlphaFoldDB" id="A0A6A6V6H4"/>
<dbReference type="PANTHER" id="PTHR12304:SF4">
    <property type="entry name" value="URIDINE NUCLEOSIDASE"/>
    <property type="match status" value="1"/>
</dbReference>
<comment type="similarity">
    <text evidence="1">Belongs to the IUNH family.</text>
</comment>
<gene>
    <name evidence="5" type="ORF">M011DRAFT_158201</name>
</gene>
<dbReference type="Gene3D" id="3.90.245.10">
    <property type="entry name" value="Ribonucleoside hydrolase-like"/>
    <property type="match status" value="1"/>
</dbReference>
<proteinExistence type="inferred from homology"/>
<feature type="domain" description="Inosine/uridine-preferring nucleoside hydrolase" evidence="4">
    <location>
        <begin position="12"/>
        <end position="354"/>
    </location>
</feature>
<evidence type="ECO:0000256" key="2">
    <source>
        <dbReference type="ARBA" id="ARBA00022801"/>
    </source>
</evidence>
<dbReference type="InterPro" id="IPR001910">
    <property type="entry name" value="Inosine/uridine_hydrolase_dom"/>
</dbReference>
<keyword evidence="6" id="KW-1185">Reference proteome</keyword>
<name>A0A6A6V6H4_9PLEO</name>
<dbReference type="PANTHER" id="PTHR12304">
    <property type="entry name" value="INOSINE-URIDINE PREFERRING NUCLEOSIDE HYDROLASE"/>
    <property type="match status" value="1"/>
</dbReference>
<keyword evidence="2 5" id="KW-0378">Hydrolase</keyword>
<dbReference type="GO" id="GO:0005829">
    <property type="term" value="C:cytosol"/>
    <property type="evidence" value="ECO:0007669"/>
    <property type="project" value="TreeGrafter"/>
</dbReference>
<dbReference type="EMBL" id="MU006586">
    <property type="protein sequence ID" value="KAF2744817.1"/>
    <property type="molecule type" value="Genomic_DNA"/>
</dbReference>
<dbReference type="OrthoDB" id="432381at2759"/>
<dbReference type="GO" id="GO:0006152">
    <property type="term" value="P:purine nucleoside catabolic process"/>
    <property type="evidence" value="ECO:0007669"/>
    <property type="project" value="TreeGrafter"/>
</dbReference>
<evidence type="ECO:0000259" key="4">
    <source>
        <dbReference type="Pfam" id="PF01156"/>
    </source>
</evidence>
<evidence type="ECO:0000256" key="1">
    <source>
        <dbReference type="ARBA" id="ARBA00009176"/>
    </source>
</evidence>
<dbReference type="Pfam" id="PF01156">
    <property type="entry name" value="IU_nuc_hydro"/>
    <property type="match status" value="1"/>
</dbReference>
<dbReference type="InterPro" id="IPR023186">
    <property type="entry name" value="IUNH"/>
</dbReference>
<dbReference type="Proteomes" id="UP000799440">
    <property type="component" value="Unassembled WGS sequence"/>
</dbReference>